<dbReference type="EMBL" id="CAJVPS010017425">
    <property type="protein sequence ID" value="CAG8693719.1"/>
    <property type="molecule type" value="Genomic_DNA"/>
</dbReference>
<feature type="transmembrane region" description="Helical" evidence="1">
    <location>
        <begin position="318"/>
        <end position="337"/>
    </location>
</feature>
<feature type="transmembrane region" description="Helical" evidence="1">
    <location>
        <begin position="200"/>
        <end position="224"/>
    </location>
</feature>
<feature type="transmembrane region" description="Helical" evidence="1">
    <location>
        <begin position="145"/>
        <end position="162"/>
    </location>
</feature>
<reference evidence="2" key="1">
    <citation type="submission" date="2021-06" db="EMBL/GenBank/DDBJ databases">
        <authorList>
            <person name="Kallberg Y."/>
            <person name="Tangrot J."/>
            <person name="Rosling A."/>
        </authorList>
    </citation>
    <scope>NUCLEOTIDE SEQUENCE</scope>
    <source>
        <strain evidence="2">FL130A</strain>
    </source>
</reference>
<evidence type="ECO:0000313" key="2">
    <source>
        <dbReference type="EMBL" id="CAG8693719.1"/>
    </source>
</evidence>
<name>A0A9N9EZ53_9GLOM</name>
<keyword evidence="1" id="KW-1133">Transmembrane helix</keyword>
<organism evidence="2 3">
    <name type="scientific">Ambispora leptoticha</name>
    <dbReference type="NCBI Taxonomy" id="144679"/>
    <lineage>
        <taxon>Eukaryota</taxon>
        <taxon>Fungi</taxon>
        <taxon>Fungi incertae sedis</taxon>
        <taxon>Mucoromycota</taxon>
        <taxon>Glomeromycotina</taxon>
        <taxon>Glomeromycetes</taxon>
        <taxon>Archaeosporales</taxon>
        <taxon>Ambisporaceae</taxon>
        <taxon>Ambispora</taxon>
    </lineage>
</organism>
<dbReference type="AlphaFoldDB" id="A0A9N9EZ53"/>
<evidence type="ECO:0000313" key="3">
    <source>
        <dbReference type="Proteomes" id="UP000789508"/>
    </source>
</evidence>
<keyword evidence="3" id="KW-1185">Reference proteome</keyword>
<feature type="non-terminal residue" evidence="2">
    <location>
        <position position="1"/>
    </location>
</feature>
<comment type="caution">
    <text evidence="2">The sequence shown here is derived from an EMBL/GenBank/DDBJ whole genome shotgun (WGS) entry which is preliminary data.</text>
</comment>
<dbReference type="OrthoDB" id="2447233at2759"/>
<accession>A0A9N9EZ53</accession>
<keyword evidence="1" id="KW-0472">Membrane</keyword>
<keyword evidence="1" id="KW-0812">Transmembrane</keyword>
<protein>
    <submittedName>
        <fullName evidence="2">5806_t:CDS:1</fullName>
    </submittedName>
</protein>
<gene>
    <name evidence="2" type="ORF">ALEPTO_LOCUS11300</name>
</gene>
<proteinExistence type="predicted"/>
<sequence length="439" mass="49534">NRTWTFSFQHSEDTFAAAAPALLRLTDAGTAYFNGLSSSGKDEFFNELKRELILAIPIDESRISTSGKYQYDTSTPTKQILISFEFASTRNLTQRNTKSLIDDLNTLVTQRDYSPISFYSLTSYLDKDYGCQAKPNLWDKYKTKLLILFLALLLILVLFMMARIRNNEGNNWAIIQIALIILDFALDVAFILNNGRDVEWIYLPSLLFLLIPIVCNCIIAFSIFVHEHEHNKAFLKWSNLNVKFVPAFTVLAAADIEALNILGSRLAGLNAFSAPFSEKAMAWIFWASTFNMFIEDLPQLIIQVLYQRNTVSYDIIPLLTLITSALMLSINVLGRVYQIIHYLRQGQLRYAIPPTQYEDKDSYFSQDQKAAEGIQSTNIQQEVVNAHIVTVAQSEASSPTPMITSDPGAGAGAHYVVYTEENNNYSDATGHQPTTQNYT</sequence>
<evidence type="ECO:0000256" key="1">
    <source>
        <dbReference type="SAM" id="Phobius"/>
    </source>
</evidence>
<dbReference type="Proteomes" id="UP000789508">
    <property type="component" value="Unassembled WGS sequence"/>
</dbReference>
<feature type="transmembrane region" description="Helical" evidence="1">
    <location>
        <begin position="174"/>
        <end position="193"/>
    </location>
</feature>